<dbReference type="PANTHER" id="PTHR47751">
    <property type="entry name" value="SUPERFAMILY HYDROLASE, PUTATIVE (AFU_ORTHOLOGUE AFUA_2G16580)-RELATED"/>
    <property type="match status" value="1"/>
</dbReference>
<dbReference type="InterPro" id="IPR051411">
    <property type="entry name" value="Polyketide_trans_af380"/>
</dbReference>
<dbReference type="Pfam" id="PF01738">
    <property type="entry name" value="DLH"/>
    <property type="match status" value="1"/>
</dbReference>
<feature type="transmembrane region" description="Helical" evidence="3">
    <location>
        <begin position="640"/>
        <end position="661"/>
    </location>
</feature>
<feature type="transmembrane region" description="Helical" evidence="3">
    <location>
        <begin position="443"/>
        <end position="464"/>
    </location>
</feature>
<dbReference type="Gene3D" id="1.20.1250.20">
    <property type="entry name" value="MFS general substrate transporter like domains"/>
    <property type="match status" value="1"/>
</dbReference>
<dbReference type="SUPFAM" id="SSF53474">
    <property type="entry name" value="alpha/beta-Hydrolases"/>
    <property type="match status" value="1"/>
</dbReference>
<dbReference type="GO" id="GO:0016787">
    <property type="term" value="F:hydrolase activity"/>
    <property type="evidence" value="ECO:0007669"/>
    <property type="project" value="InterPro"/>
</dbReference>
<comment type="similarity">
    <text evidence="2">Belongs to the polyketide transferase af380 family.</text>
</comment>
<reference evidence="6" key="1">
    <citation type="submission" date="2022-10" db="EMBL/GenBank/DDBJ databases">
        <title>Culturing micro-colonial fungi from biological soil crusts in the Mojave desert and describing Neophaeococcomyces mojavensis, and introducing the new genera and species Taxawa tesnikishii.</title>
        <authorList>
            <person name="Kurbessoian T."/>
            <person name="Stajich J.E."/>
        </authorList>
    </citation>
    <scope>NUCLEOTIDE SEQUENCE</scope>
    <source>
        <strain evidence="6">TK_35</strain>
    </source>
</reference>
<feature type="transmembrane region" description="Helical" evidence="3">
    <location>
        <begin position="502"/>
        <end position="521"/>
    </location>
</feature>
<dbReference type="CDD" id="cd17324">
    <property type="entry name" value="MFS_NepI_like"/>
    <property type="match status" value="1"/>
</dbReference>
<dbReference type="InterPro" id="IPR036259">
    <property type="entry name" value="MFS_trans_sf"/>
</dbReference>
<dbReference type="InterPro" id="IPR011701">
    <property type="entry name" value="MFS"/>
</dbReference>
<evidence type="ECO:0000259" key="5">
    <source>
        <dbReference type="PROSITE" id="PS50850"/>
    </source>
</evidence>
<feature type="transmembrane region" description="Helical" evidence="3">
    <location>
        <begin position="548"/>
        <end position="567"/>
    </location>
</feature>
<dbReference type="PROSITE" id="PS50850">
    <property type="entry name" value="MFS"/>
    <property type="match status" value="1"/>
</dbReference>
<dbReference type="InterPro" id="IPR002925">
    <property type="entry name" value="Dienelactn_hydro"/>
</dbReference>
<feature type="domain" description="Major facilitator superfamily (MFS) profile" evidence="5">
    <location>
        <begin position="352"/>
        <end position="726"/>
    </location>
</feature>
<dbReference type="GO" id="GO:0016020">
    <property type="term" value="C:membrane"/>
    <property type="evidence" value="ECO:0007669"/>
    <property type="project" value="UniProtKB-SubCell"/>
</dbReference>
<feature type="chain" id="PRO_5041408774" description="Major facilitator superfamily (MFS) profile domain-containing protein" evidence="4">
    <location>
        <begin position="23"/>
        <end position="739"/>
    </location>
</feature>
<dbReference type="AlphaFoldDB" id="A0AA38XXL0"/>
<dbReference type="Gene3D" id="3.40.50.1820">
    <property type="entry name" value="alpha/beta hydrolase"/>
    <property type="match status" value="1"/>
</dbReference>
<organism evidence="6">
    <name type="scientific">Knufia peltigerae</name>
    <dbReference type="NCBI Taxonomy" id="1002370"/>
    <lineage>
        <taxon>Eukaryota</taxon>
        <taxon>Fungi</taxon>
        <taxon>Dikarya</taxon>
        <taxon>Ascomycota</taxon>
        <taxon>Pezizomycotina</taxon>
        <taxon>Eurotiomycetes</taxon>
        <taxon>Chaetothyriomycetidae</taxon>
        <taxon>Chaetothyriales</taxon>
        <taxon>Trichomeriaceae</taxon>
        <taxon>Knufia</taxon>
    </lineage>
</organism>
<evidence type="ECO:0000256" key="3">
    <source>
        <dbReference type="SAM" id="Phobius"/>
    </source>
</evidence>
<dbReference type="SUPFAM" id="SSF103473">
    <property type="entry name" value="MFS general substrate transporter"/>
    <property type="match status" value="1"/>
</dbReference>
<name>A0AA38XXL0_9EURO</name>
<evidence type="ECO:0000256" key="1">
    <source>
        <dbReference type="ARBA" id="ARBA00004141"/>
    </source>
</evidence>
<comment type="subcellular location">
    <subcellularLocation>
        <location evidence="1">Membrane</location>
        <topology evidence="1">Multi-pass membrane protein</topology>
    </subcellularLocation>
</comment>
<keyword evidence="3" id="KW-1133">Transmembrane helix</keyword>
<accession>A0AA38XXL0</accession>
<evidence type="ECO:0000256" key="2">
    <source>
        <dbReference type="ARBA" id="ARBA00029464"/>
    </source>
</evidence>
<keyword evidence="4" id="KW-0732">Signal</keyword>
<evidence type="ECO:0000313" key="6">
    <source>
        <dbReference type="EMBL" id="KAJ9627455.1"/>
    </source>
</evidence>
<gene>
    <name evidence="6" type="ORF">H2204_009682</name>
</gene>
<feature type="transmembrane region" description="Helical" evidence="3">
    <location>
        <begin position="587"/>
        <end position="607"/>
    </location>
</feature>
<feature type="signal peptide" evidence="4">
    <location>
        <begin position="1"/>
        <end position="22"/>
    </location>
</feature>
<protein>
    <recommendedName>
        <fullName evidence="5">Major facilitator superfamily (MFS) profile domain-containing protein</fullName>
    </recommendedName>
</protein>
<feature type="transmembrane region" description="Helical" evidence="3">
    <location>
        <begin position="387"/>
        <end position="406"/>
    </location>
</feature>
<keyword evidence="3" id="KW-0472">Membrane</keyword>
<dbReference type="Pfam" id="PF07690">
    <property type="entry name" value="MFS_1"/>
    <property type="match status" value="1"/>
</dbReference>
<feature type="transmembrane region" description="Helical" evidence="3">
    <location>
        <begin position="700"/>
        <end position="720"/>
    </location>
</feature>
<proteinExistence type="inferred from homology"/>
<keyword evidence="3" id="KW-0812">Transmembrane</keyword>
<comment type="caution">
    <text evidence="6">The sequence shown here is derived from an EMBL/GenBank/DDBJ whole genome shotgun (WGS) entry which is preliminary data.</text>
</comment>
<evidence type="ECO:0000256" key="4">
    <source>
        <dbReference type="SAM" id="SignalP"/>
    </source>
</evidence>
<dbReference type="EMBL" id="JAPDRN010000077">
    <property type="protein sequence ID" value="KAJ9627455.1"/>
    <property type="molecule type" value="Genomic_DNA"/>
</dbReference>
<feature type="transmembrane region" description="Helical" evidence="3">
    <location>
        <begin position="418"/>
        <end position="437"/>
    </location>
</feature>
<feature type="transmembrane region" description="Helical" evidence="3">
    <location>
        <begin position="673"/>
        <end position="694"/>
    </location>
</feature>
<feature type="transmembrane region" description="Helical" evidence="3">
    <location>
        <begin position="614"/>
        <end position="634"/>
    </location>
</feature>
<dbReference type="InterPro" id="IPR029058">
    <property type="entry name" value="AB_hydrolase_fold"/>
</dbReference>
<feature type="transmembrane region" description="Helical" evidence="3">
    <location>
        <begin position="476"/>
        <end position="496"/>
    </location>
</feature>
<dbReference type="PANTHER" id="PTHR47751:SF1">
    <property type="entry name" value="SUPERFAMILY HYDROLASE, PUTATIVE (AFU_ORTHOLOGUE AFUA_2G16580)-RELATED"/>
    <property type="match status" value="1"/>
</dbReference>
<dbReference type="InterPro" id="IPR020846">
    <property type="entry name" value="MFS_dom"/>
</dbReference>
<dbReference type="GO" id="GO:0022857">
    <property type="term" value="F:transmembrane transporter activity"/>
    <property type="evidence" value="ECO:0007669"/>
    <property type="project" value="InterPro"/>
</dbReference>
<dbReference type="Gene3D" id="1.10.10.800">
    <property type="match status" value="1"/>
</dbReference>
<sequence>MKPTTLLLALIASHFVPQSAVAAEAPVAARTAGADNFYRSASVKGERVSFRNQYQMEVAGTLYRPQGQVRGGRAPAVVVGHPMGAVKEQSSQLYAQKLAEQGFVTLAIDLSFWGESAGTPRHLVSPEIYSDDISAAVDFLSTQSFVDPERIGGLGICGSGSFVISAAKIDPRIKAIATVSMYDMGAAVRQGLNNTQSLQQRREMIKAATDQRLVEFKGGPAVHVPGTVNTLEADTSDVQREFFDFYRTPRGAYAAEGERAELTTQPLFSSLVKFVNFYPFNDIETISPRPMLFISGDHAHSREFSEDAYRRAGHPKELYWVKDAGHVDLYDRTDLIPFASNDATADRANWGGVLAMTLCVFALIASEFMPVSLLTPLAADLGVSEGLAGYGIAISGAFAVLTSLAISRLAGSINRKTVLLTLTALMAISGVVVALAPSYPVYMMGRALIGVVIGGFWSLSAATAMRLVPAAQVPRALAIFNGGNALATVVAAPLGSYLGGVIGWRGAFLCLLPVAAIALAWQWRCLPSMAAEGRPSHGGLLALLRRRLVMLGMAACGFFFMGQFALFTYVRPFLEKVTGAGESAVPLVLLAIGASGFVGTLAIGAFIRRGLYRTLVAVPTLMAVIAAALVALGPQLWPTAALFSVWGLLATAAPVGWWSWLARTSTHNAEAGGGLMVAVVQCSIALGSSLGGLLLDSVGFAGTFLAGAGLLLLAALLAHVTAADAASASGSAVTAEARG</sequence>